<accession>A0ACC0NR66</accession>
<name>A0ACC0NR66_RHOML</name>
<keyword evidence="2" id="KW-1185">Reference proteome</keyword>
<sequence length="56" mass="6323">MHIDCEQKFSNCDGQRFTLEIGQHVHPLLPSCQPYQMRGLNGQNTPDLCSHGALKK</sequence>
<dbReference type="EMBL" id="CM046392">
    <property type="protein sequence ID" value="KAI8555242.1"/>
    <property type="molecule type" value="Genomic_DNA"/>
</dbReference>
<gene>
    <name evidence="1" type="ORF">RHMOL_Rhmol05G0159400</name>
</gene>
<evidence type="ECO:0000313" key="2">
    <source>
        <dbReference type="Proteomes" id="UP001062846"/>
    </source>
</evidence>
<reference evidence="1" key="1">
    <citation type="submission" date="2022-02" db="EMBL/GenBank/DDBJ databases">
        <title>Plant Genome Project.</title>
        <authorList>
            <person name="Zhang R.-G."/>
        </authorList>
    </citation>
    <scope>NUCLEOTIDE SEQUENCE</scope>
    <source>
        <strain evidence="1">AT1</strain>
    </source>
</reference>
<organism evidence="1 2">
    <name type="scientific">Rhododendron molle</name>
    <name type="common">Chinese azalea</name>
    <name type="synonym">Azalea mollis</name>
    <dbReference type="NCBI Taxonomy" id="49168"/>
    <lineage>
        <taxon>Eukaryota</taxon>
        <taxon>Viridiplantae</taxon>
        <taxon>Streptophyta</taxon>
        <taxon>Embryophyta</taxon>
        <taxon>Tracheophyta</taxon>
        <taxon>Spermatophyta</taxon>
        <taxon>Magnoliopsida</taxon>
        <taxon>eudicotyledons</taxon>
        <taxon>Gunneridae</taxon>
        <taxon>Pentapetalae</taxon>
        <taxon>asterids</taxon>
        <taxon>Ericales</taxon>
        <taxon>Ericaceae</taxon>
        <taxon>Ericoideae</taxon>
        <taxon>Rhodoreae</taxon>
        <taxon>Rhododendron</taxon>
    </lineage>
</organism>
<comment type="caution">
    <text evidence="1">The sequence shown here is derived from an EMBL/GenBank/DDBJ whole genome shotgun (WGS) entry which is preliminary data.</text>
</comment>
<evidence type="ECO:0000313" key="1">
    <source>
        <dbReference type="EMBL" id="KAI8555242.1"/>
    </source>
</evidence>
<proteinExistence type="predicted"/>
<dbReference type="Proteomes" id="UP001062846">
    <property type="component" value="Chromosome 5"/>
</dbReference>
<protein>
    <submittedName>
        <fullName evidence="1">Uncharacterized protein</fullName>
    </submittedName>
</protein>